<organism evidence="2 3">
    <name type="scientific">Sesamum alatum</name>
    <dbReference type="NCBI Taxonomy" id="300844"/>
    <lineage>
        <taxon>Eukaryota</taxon>
        <taxon>Viridiplantae</taxon>
        <taxon>Streptophyta</taxon>
        <taxon>Embryophyta</taxon>
        <taxon>Tracheophyta</taxon>
        <taxon>Spermatophyta</taxon>
        <taxon>Magnoliopsida</taxon>
        <taxon>eudicotyledons</taxon>
        <taxon>Gunneridae</taxon>
        <taxon>Pentapetalae</taxon>
        <taxon>asterids</taxon>
        <taxon>lamiids</taxon>
        <taxon>Lamiales</taxon>
        <taxon>Pedaliaceae</taxon>
        <taxon>Sesamum</taxon>
    </lineage>
</organism>
<feature type="non-terminal residue" evidence="2">
    <location>
        <position position="1"/>
    </location>
</feature>
<keyword evidence="3" id="KW-1185">Reference proteome</keyword>
<gene>
    <name evidence="2" type="ORF">Salat_1127700</name>
</gene>
<reference evidence="2" key="2">
    <citation type="journal article" date="2024" name="Plant">
        <title>Genomic evolution and insights into agronomic trait innovations of Sesamum species.</title>
        <authorList>
            <person name="Miao H."/>
            <person name="Wang L."/>
            <person name="Qu L."/>
            <person name="Liu H."/>
            <person name="Sun Y."/>
            <person name="Le M."/>
            <person name="Wang Q."/>
            <person name="Wei S."/>
            <person name="Zheng Y."/>
            <person name="Lin W."/>
            <person name="Duan Y."/>
            <person name="Cao H."/>
            <person name="Xiong S."/>
            <person name="Wang X."/>
            <person name="Wei L."/>
            <person name="Li C."/>
            <person name="Ma Q."/>
            <person name="Ju M."/>
            <person name="Zhao R."/>
            <person name="Li G."/>
            <person name="Mu C."/>
            <person name="Tian Q."/>
            <person name="Mei H."/>
            <person name="Zhang T."/>
            <person name="Gao T."/>
            <person name="Zhang H."/>
        </authorList>
    </citation>
    <scope>NUCLEOTIDE SEQUENCE</scope>
    <source>
        <strain evidence="2">3651</strain>
    </source>
</reference>
<comment type="caution">
    <text evidence="2">The sequence shown here is derived from an EMBL/GenBank/DDBJ whole genome shotgun (WGS) entry which is preliminary data.</text>
</comment>
<proteinExistence type="predicted"/>
<evidence type="ECO:0000256" key="1">
    <source>
        <dbReference type="SAM" id="MobiDB-lite"/>
    </source>
</evidence>
<protein>
    <submittedName>
        <fullName evidence="2">Uncharacterized protein</fullName>
    </submittedName>
</protein>
<sequence>LSQPSSDYPPIESPNPSRALSSKSSSPKLRVCPQPPLKLWSNGIEDSKPYAQVSNVSSSIGVSEHEMGLCVDSLGNIPISFNARTLLGCLGRDRYQGIGFRQSGRGSVKRRGGGRN</sequence>
<name>A0AAE1YEA2_9LAMI</name>
<dbReference type="Proteomes" id="UP001293254">
    <property type="component" value="Unassembled WGS sequence"/>
</dbReference>
<evidence type="ECO:0000313" key="2">
    <source>
        <dbReference type="EMBL" id="KAK4428281.1"/>
    </source>
</evidence>
<dbReference type="AlphaFoldDB" id="A0AAE1YEA2"/>
<evidence type="ECO:0000313" key="3">
    <source>
        <dbReference type="Proteomes" id="UP001293254"/>
    </source>
</evidence>
<dbReference type="EMBL" id="JACGWO010000004">
    <property type="protein sequence ID" value="KAK4428281.1"/>
    <property type="molecule type" value="Genomic_DNA"/>
</dbReference>
<feature type="compositionally biased region" description="Low complexity" evidence="1">
    <location>
        <begin position="14"/>
        <end position="30"/>
    </location>
</feature>
<feature type="region of interest" description="Disordered" evidence="1">
    <location>
        <begin position="1"/>
        <end position="30"/>
    </location>
</feature>
<accession>A0AAE1YEA2</accession>
<reference evidence="2" key="1">
    <citation type="submission" date="2020-06" db="EMBL/GenBank/DDBJ databases">
        <authorList>
            <person name="Li T."/>
            <person name="Hu X."/>
            <person name="Zhang T."/>
            <person name="Song X."/>
            <person name="Zhang H."/>
            <person name="Dai N."/>
            <person name="Sheng W."/>
            <person name="Hou X."/>
            <person name="Wei L."/>
        </authorList>
    </citation>
    <scope>NUCLEOTIDE SEQUENCE</scope>
    <source>
        <strain evidence="2">3651</strain>
        <tissue evidence="2">Leaf</tissue>
    </source>
</reference>